<feature type="region of interest" description="Disordered" evidence="1">
    <location>
        <begin position="1"/>
        <end position="23"/>
    </location>
</feature>
<dbReference type="STRING" id="331113.SNE_A07920"/>
<reference key="1">
    <citation type="journal article" date="2011" name="Mol. Biol. Evol.">
        <title>Unity in variety -- the pan-genome of the Chlamydiae.</title>
        <authorList>
            <person name="Collingro A."/>
            <person name="Tischler P."/>
            <person name="Weinmaier T."/>
            <person name="Penz T."/>
            <person name="Heinz E."/>
            <person name="Brunham R.C."/>
            <person name="Read T.D."/>
            <person name="Bavoil P.M."/>
            <person name="Sachse K."/>
            <person name="Kahane S."/>
            <person name="Friedman M.G."/>
            <person name="Rattei T."/>
            <person name="Myers G.S.A."/>
            <person name="Horn M."/>
        </authorList>
    </citation>
    <scope>NUCLEOTIDE SEQUENCE</scope>
    <source>
        <strain>Z</strain>
    </source>
</reference>
<name>F8L7E0_SIMNZ</name>
<dbReference type="HOGENOM" id="CLU_2397990_0_0_0"/>
<evidence type="ECO:0000256" key="1">
    <source>
        <dbReference type="SAM" id="MobiDB-lite"/>
    </source>
</evidence>
<gene>
    <name evidence="2" type="ordered locus">SNE_A07920</name>
</gene>
<evidence type="ECO:0000313" key="2">
    <source>
        <dbReference type="EMBL" id="CCB88669.1"/>
    </source>
</evidence>
<keyword evidence="3" id="KW-1185">Reference proteome</keyword>
<dbReference type="OrthoDB" id="22054at2"/>
<proteinExistence type="predicted"/>
<reference evidence="2 3" key="2">
    <citation type="journal article" date="2011" name="Mol. Biol. Evol.">
        <title>Unity in variety--the pan-genome of the Chlamydiae.</title>
        <authorList>
            <person name="Collingro A."/>
            <person name="Tischler P."/>
            <person name="Weinmaier T."/>
            <person name="Penz T."/>
            <person name="Heinz E."/>
            <person name="Brunham R.C."/>
            <person name="Read T.D."/>
            <person name="Bavoil P.M."/>
            <person name="Sachse K."/>
            <person name="Kahane S."/>
            <person name="Friedman M.G."/>
            <person name="Rattei T."/>
            <person name="Myers G.S."/>
            <person name="Horn M."/>
        </authorList>
    </citation>
    <scope>NUCLEOTIDE SEQUENCE [LARGE SCALE GENOMIC DNA]</scope>
    <source>
        <strain evidence="3">ATCC VR-1471 / Z</strain>
    </source>
</reference>
<evidence type="ECO:0000313" key="3">
    <source>
        <dbReference type="Proteomes" id="UP000000496"/>
    </source>
</evidence>
<dbReference type="Proteomes" id="UP000000496">
    <property type="component" value="Chromosome gsn.131"/>
</dbReference>
<organism evidence="2 3">
    <name type="scientific">Simkania negevensis (strain ATCC VR-1471 / DSM 27360 / Z)</name>
    <dbReference type="NCBI Taxonomy" id="331113"/>
    <lineage>
        <taxon>Bacteria</taxon>
        <taxon>Pseudomonadati</taxon>
        <taxon>Chlamydiota</taxon>
        <taxon>Chlamydiia</taxon>
        <taxon>Parachlamydiales</taxon>
        <taxon>Simkaniaceae</taxon>
        <taxon>Simkania</taxon>
    </lineage>
</organism>
<protein>
    <submittedName>
        <fullName evidence="2">Uncharacterized protein</fullName>
    </submittedName>
</protein>
<dbReference type="EMBL" id="FR872582">
    <property type="protein sequence ID" value="CCB88669.1"/>
    <property type="molecule type" value="Genomic_DNA"/>
</dbReference>
<sequence length="93" mass="11018">MSDMDEDQLLAEESSKTKKTREKLRKYLQEMDENVTPQALKRKSLEIHRWISRHAPHRIVLKSKSISLFDENQNTADRSQKISELMLRLGDHK</sequence>
<feature type="compositionally biased region" description="Acidic residues" evidence="1">
    <location>
        <begin position="1"/>
        <end position="10"/>
    </location>
</feature>
<dbReference type="KEGG" id="sng:SNE_A07920"/>
<dbReference type="AlphaFoldDB" id="F8L7E0"/>
<dbReference type="RefSeq" id="WP_013943136.1">
    <property type="nucleotide sequence ID" value="NC_015713.1"/>
</dbReference>
<accession>F8L7E0</accession>